<keyword evidence="3" id="KW-0862">Zinc</keyword>
<dbReference type="InterPro" id="IPR006913">
    <property type="entry name" value="CENP-V/GFA"/>
</dbReference>
<dbReference type="KEGG" id="cfj:CFIO01_04855"/>
<dbReference type="GO" id="GO:0016846">
    <property type="term" value="F:carbon-sulfur lyase activity"/>
    <property type="evidence" value="ECO:0007669"/>
    <property type="project" value="InterPro"/>
</dbReference>
<dbReference type="InterPro" id="IPR011057">
    <property type="entry name" value="Mss4-like_sf"/>
</dbReference>
<keyword evidence="2" id="KW-0479">Metal-binding</keyword>
<feature type="domain" description="CENP-V/GFA" evidence="6">
    <location>
        <begin position="14"/>
        <end position="143"/>
    </location>
</feature>
<dbReference type="SUPFAM" id="SSF51316">
    <property type="entry name" value="Mss4-like"/>
    <property type="match status" value="1"/>
</dbReference>
<evidence type="ECO:0000256" key="2">
    <source>
        <dbReference type="ARBA" id="ARBA00022723"/>
    </source>
</evidence>
<evidence type="ECO:0000259" key="6">
    <source>
        <dbReference type="PROSITE" id="PS51891"/>
    </source>
</evidence>
<comment type="similarity">
    <text evidence="1">Belongs to the Gfa family.</text>
</comment>
<sequence>MASSSSLGPNPTTVAGGCLCAALRYEATFSDTHDFTANAQTCQCTQCRKQSGALFVAFHRVPWPMKWTSPKGTSTLREFSITPMAKRGFCTECGSWLYYRSEGEKWGSICLGTLDQEALIGEKGQKGGFGAILASGLGGHEWCENEIPGVTDDIPMLRRGQRNQQNGNHAPEVWVSPPAKPPHRRPLTLPPFILILLPRPSVLSPLVRRIPPPIRRLNQPSNLLPRPAHRPENHQRLRLLDPILQPSELNLFSLQLIRHPLPLHPRQHAGDNGIHPAEHRDALPVDARLGPQAREHAADDNLRGVTAVDEHGSEDAEGAKAAMGGDGGGVDAEGGGTACFEVAVVGGLEMGVYADGATEEEQRREIGVGVGFVVGRGGGIAG</sequence>
<organism evidence="7 8">
    <name type="scientific">Colletotrichum fioriniae PJ7</name>
    <dbReference type="NCBI Taxonomy" id="1445577"/>
    <lineage>
        <taxon>Eukaryota</taxon>
        <taxon>Fungi</taxon>
        <taxon>Dikarya</taxon>
        <taxon>Ascomycota</taxon>
        <taxon>Pezizomycotina</taxon>
        <taxon>Sordariomycetes</taxon>
        <taxon>Hypocreomycetidae</taxon>
        <taxon>Glomerellales</taxon>
        <taxon>Glomerellaceae</taxon>
        <taxon>Colletotrichum</taxon>
        <taxon>Colletotrichum acutatum species complex</taxon>
    </lineage>
</organism>
<name>A0A010R5K0_9PEZI</name>
<evidence type="ECO:0000256" key="4">
    <source>
        <dbReference type="ARBA" id="ARBA00023239"/>
    </source>
</evidence>
<comment type="caution">
    <text evidence="7">The sequence shown here is derived from an EMBL/GenBank/DDBJ whole genome shotgun (WGS) entry which is preliminary data.</text>
</comment>
<protein>
    <submittedName>
        <fullName evidence="7">Glutathione-dependent formaldehyde-activating enzyme</fullName>
    </submittedName>
</protein>
<evidence type="ECO:0000313" key="7">
    <source>
        <dbReference type="EMBL" id="EXF83995.1"/>
    </source>
</evidence>
<accession>A0A010R5K0</accession>
<dbReference type="GO" id="GO:0046872">
    <property type="term" value="F:metal ion binding"/>
    <property type="evidence" value="ECO:0007669"/>
    <property type="project" value="UniProtKB-KW"/>
</dbReference>
<feature type="region of interest" description="Disordered" evidence="5">
    <location>
        <begin position="161"/>
        <end position="182"/>
    </location>
</feature>
<evidence type="ECO:0000256" key="1">
    <source>
        <dbReference type="ARBA" id="ARBA00005495"/>
    </source>
</evidence>
<dbReference type="OrthoDB" id="6329284at2759"/>
<dbReference type="Pfam" id="PF04828">
    <property type="entry name" value="GFA"/>
    <property type="match status" value="1"/>
</dbReference>
<dbReference type="HOGENOM" id="CLU_723626_0_0_1"/>
<dbReference type="PANTHER" id="PTHR33337">
    <property type="entry name" value="GFA DOMAIN-CONTAINING PROTEIN"/>
    <property type="match status" value="1"/>
</dbReference>
<dbReference type="PROSITE" id="PS51891">
    <property type="entry name" value="CENP_V_GFA"/>
    <property type="match status" value="1"/>
</dbReference>
<evidence type="ECO:0000256" key="5">
    <source>
        <dbReference type="SAM" id="MobiDB-lite"/>
    </source>
</evidence>
<dbReference type="PANTHER" id="PTHR33337:SF40">
    <property type="entry name" value="CENP-V_GFA DOMAIN-CONTAINING PROTEIN-RELATED"/>
    <property type="match status" value="1"/>
</dbReference>
<dbReference type="Gene3D" id="3.90.1590.10">
    <property type="entry name" value="glutathione-dependent formaldehyde- activating enzyme (gfa)"/>
    <property type="match status" value="1"/>
</dbReference>
<dbReference type="AlphaFoldDB" id="A0A010R5K0"/>
<keyword evidence="8" id="KW-1185">Reference proteome</keyword>
<reference evidence="7 8" key="1">
    <citation type="submission" date="2014-02" db="EMBL/GenBank/DDBJ databases">
        <title>The genome sequence of Colletotrichum fioriniae PJ7.</title>
        <authorList>
            <person name="Baroncelli R."/>
            <person name="Thon M.R."/>
        </authorList>
    </citation>
    <scope>NUCLEOTIDE SEQUENCE [LARGE SCALE GENOMIC DNA]</scope>
    <source>
        <strain evidence="7 8">PJ7</strain>
    </source>
</reference>
<dbReference type="eggNOG" id="ENOG502SRJS">
    <property type="taxonomic scope" value="Eukaryota"/>
</dbReference>
<evidence type="ECO:0000313" key="8">
    <source>
        <dbReference type="Proteomes" id="UP000020467"/>
    </source>
</evidence>
<dbReference type="Proteomes" id="UP000020467">
    <property type="component" value="Unassembled WGS sequence"/>
</dbReference>
<evidence type="ECO:0000256" key="3">
    <source>
        <dbReference type="ARBA" id="ARBA00022833"/>
    </source>
</evidence>
<gene>
    <name evidence="7" type="ORF">CFIO01_04855</name>
</gene>
<dbReference type="EMBL" id="JARH01000213">
    <property type="protein sequence ID" value="EXF83995.1"/>
    <property type="molecule type" value="Genomic_DNA"/>
</dbReference>
<proteinExistence type="inferred from homology"/>
<keyword evidence="4" id="KW-0456">Lyase</keyword>